<evidence type="ECO:0000313" key="4">
    <source>
        <dbReference type="Proteomes" id="UP000005580"/>
    </source>
</evidence>
<proteinExistence type="predicted"/>
<sequence length="140" mass="15659">MKKMLCASLMLLFLGINSVVAGSPDVENLKLQKEVLKLNTQLTNLRLKYDKALTVHQELCKKASDINAEASSEAVSSYTIMDASASAKAAKERAKVLDKVENANKKVVKSQKKLDKLQKNIEKVQRRLDDLNKRVVFITQ</sequence>
<keyword evidence="2" id="KW-0732">Signal</keyword>
<name>E7RRF6_9BACT</name>
<dbReference type="HOGENOM" id="CLU_122836_2_0_10"/>
<dbReference type="STRING" id="28134.SAMN05444288_1396"/>
<evidence type="ECO:0000256" key="1">
    <source>
        <dbReference type="SAM" id="Coils"/>
    </source>
</evidence>
<feature type="coiled-coil region" evidence="1">
    <location>
        <begin position="86"/>
        <end position="134"/>
    </location>
</feature>
<organism evidence="3 4">
    <name type="scientific">Hoylesella oralis ATCC 33269</name>
    <dbReference type="NCBI Taxonomy" id="873533"/>
    <lineage>
        <taxon>Bacteria</taxon>
        <taxon>Pseudomonadati</taxon>
        <taxon>Bacteroidota</taxon>
        <taxon>Bacteroidia</taxon>
        <taxon>Bacteroidales</taxon>
        <taxon>Prevotellaceae</taxon>
        <taxon>Hoylesella</taxon>
    </lineage>
</organism>
<dbReference type="Proteomes" id="UP000005580">
    <property type="component" value="Unassembled WGS sequence"/>
</dbReference>
<accession>E7RRF6</accession>
<protein>
    <submittedName>
        <fullName evidence="3">Uncharacterized protein</fullName>
    </submittedName>
</protein>
<feature type="chain" id="PRO_5003221647" evidence="2">
    <location>
        <begin position="22"/>
        <end position="140"/>
    </location>
</feature>
<dbReference type="RefSeq" id="WP_004369930.1">
    <property type="nucleotide sequence ID" value="NZ_GL833119.1"/>
</dbReference>
<dbReference type="EMBL" id="AEPE02000005">
    <property type="protein sequence ID" value="EFZ36844.1"/>
    <property type="molecule type" value="Genomic_DNA"/>
</dbReference>
<keyword evidence="4" id="KW-1185">Reference proteome</keyword>
<gene>
    <name evidence="3" type="ORF">HMPREF0663_11757</name>
</gene>
<feature type="signal peptide" evidence="2">
    <location>
        <begin position="1"/>
        <end position="21"/>
    </location>
</feature>
<comment type="caution">
    <text evidence="3">The sequence shown here is derived from an EMBL/GenBank/DDBJ whole genome shotgun (WGS) entry which is preliminary data.</text>
</comment>
<keyword evidence="1" id="KW-0175">Coiled coil</keyword>
<reference evidence="3" key="1">
    <citation type="submission" date="2011-01" db="EMBL/GenBank/DDBJ databases">
        <authorList>
            <person name="Muzny D."/>
            <person name="Qin X."/>
            <person name="Buhay C."/>
            <person name="Dugan-Rocha S."/>
            <person name="Ding Y."/>
            <person name="Chen G."/>
            <person name="Hawes A."/>
            <person name="Holder M."/>
            <person name="Jhangiani S."/>
            <person name="Johnson A."/>
            <person name="Khan Z."/>
            <person name="Li Z."/>
            <person name="Liu W."/>
            <person name="Liu X."/>
            <person name="Perez L."/>
            <person name="Shen H."/>
            <person name="Wang Q."/>
            <person name="Watt J."/>
            <person name="Xi L."/>
            <person name="Xin Y."/>
            <person name="Zhou J."/>
            <person name="Deng J."/>
            <person name="Jiang H."/>
            <person name="Liu Y."/>
            <person name="Qu J."/>
            <person name="Song X.-Z."/>
            <person name="Zhang L."/>
            <person name="Villasana D."/>
            <person name="Johnson A."/>
            <person name="Liu J."/>
            <person name="Liyanage D."/>
            <person name="Lorensuhewa L."/>
            <person name="Robinson T."/>
            <person name="Song A."/>
            <person name="Song B.-B."/>
            <person name="Dinh H."/>
            <person name="Thornton R."/>
            <person name="Coyle M."/>
            <person name="Francisco L."/>
            <person name="Jackson L."/>
            <person name="Javaid M."/>
            <person name="Korchina V."/>
            <person name="Kovar C."/>
            <person name="Mata R."/>
            <person name="Mathew T."/>
            <person name="Ngo R."/>
            <person name="Nguyen L."/>
            <person name="Nguyen N."/>
            <person name="Okwuonu G."/>
            <person name="Ongeri F."/>
            <person name="Pham C."/>
            <person name="Simmons D."/>
            <person name="Wilczek-Boney K."/>
            <person name="Hale W."/>
            <person name="Jakkamsetti A."/>
            <person name="Pham P."/>
            <person name="Ruth R."/>
            <person name="San Lucas F."/>
            <person name="Warren J."/>
            <person name="Zhang J."/>
            <person name="Zhao Z."/>
            <person name="Zhou C."/>
            <person name="Zhu D."/>
            <person name="Lee S."/>
            <person name="Bess C."/>
            <person name="Blankenburg K."/>
            <person name="Forbes L."/>
            <person name="Fu Q."/>
            <person name="Gubbala S."/>
            <person name="Hirani K."/>
            <person name="Jayaseelan J.C."/>
            <person name="Lara F."/>
            <person name="Munidasa M."/>
            <person name="Palculict T."/>
            <person name="Patil S."/>
            <person name="Pu L.-L."/>
            <person name="Saada N."/>
            <person name="Tang L."/>
            <person name="Weissenberger G."/>
            <person name="Zhu Y."/>
            <person name="Hemphill L."/>
            <person name="Shang Y."/>
            <person name="Youmans B."/>
            <person name="Ayvaz T."/>
            <person name="Ross M."/>
            <person name="Santibanez J."/>
            <person name="Aqrawi P."/>
            <person name="Gross S."/>
            <person name="Joshi V."/>
            <person name="Fowler G."/>
            <person name="Nazareth L."/>
            <person name="Reid J."/>
            <person name="Worley K."/>
            <person name="Petrosino J."/>
            <person name="Highlander S."/>
            <person name="Gibbs R."/>
        </authorList>
    </citation>
    <scope>NUCLEOTIDE SEQUENCE [LARGE SCALE GENOMIC DNA]</scope>
    <source>
        <strain evidence="3">ATCC 33269</strain>
    </source>
</reference>
<evidence type="ECO:0000313" key="3">
    <source>
        <dbReference type="EMBL" id="EFZ36844.1"/>
    </source>
</evidence>
<dbReference type="AlphaFoldDB" id="E7RRF6"/>
<evidence type="ECO:0000256" key="2">
    <source>
        <dbReference type="SAM" id="SignalP"/>
    </source>
</evidence>